<reference evidence="1" key="1">
    <citation type="submission" date="2024-03" db="EMBL/GenBank/DDBJ databases">
        <title>Deinococcus weizhi sp. nov., isolated from human skin.</title>
        <authorList>
            <person name="Wei Z."/>
            <person name="Tian F."/>
            <person name="Yang C."/>
            <person name="Xin L.T."/>
            <person name="Wen Z.J."/>
            <person name="Lan K.C."/>
            <person name="Yu L."/>
            <person name="Zhe W."/>
            <person name="Dan F.D."/>
            <person name="Jun W."/>
            <person name="Rui Z."/>
            <person name="Yong X.J."/>
            <person name="Ting Y."/>
            <person name="Wei X."/>
            <person name="Xu Z.G."/>
            <person name="Xin Z."/>
            <person name="Dong F.G."/>
            <person name="Ni X.M."/>
            <person name="Zheng M.G."/>
            <person name="Chun Y."/>
            <person name="Qian W.X."/>
        </authorList>
    </citation>
    <scope>NUCLEOTIDE SEQUENCE</scope>
    <source>
        <strain evidence="1">VB142</strain>
        <plasmid evidence="1">p2</plasmid>
    </source>
</reference>
<keyword evidence="1" id="KW-0614">Plasmid</keyword>
<dbReference type="RefSeq" id="WP_339098333.1">
    <property type="nucleotide sequence ID" value="NZ_CP149785.1"/>
</dbReference>
<geneLocation type="plasmid" evidence="1">
    <name>p2</name>
</geneLocation>
<accession>A0AAU6Q9G7</accession>
<sequence length="217" mass="24798">MPRLHHTQQKAYLRRLLDAYGALEEFQAWDFGVNEDGFRQPGLYLVTRTVRPRVTQDHEGSEYELTFVTRDPAIAQWSGSQLGHLAGAAETVRRSGVTGTARRPLTEGRFRMPDLEVLSGEGEEMFDHALEYDAGYKQKDVREKLRDFAAGLHYQSVIWGTSVRGRVGRIAGWIEDEQRKGQLPGLKRAQVLYAPYWTEKETKFRHSTRPSGVTLTF</sequence>
<protein>
    <submittedName>
        <fullName evidence="1">Uncharacterized protein</fullName>
    </submittedName>
</protein>
<dbReference type="AlphaFoldDB" id="A0AAU6Q9G7"/>
<dbReference type="EMBL" id="CP149785">
    <property type="protein sequence ID" value="WYF46808.1"/>
    <property type="molecule type" value="Genomic_DNA"/>
</dbReference>
<organism evidence="1">
    <name type="scientific">Deinococcus sp. VB142</name>
    <dbReference type="NCBI Taxonomy" id="3112952"/>
    <lineage>
        <taxon>Bacteria</taxon>
        <taxon>Thermotogati</taxon>
        <taxon>Deinococcota</taxon>
        <taxon>Deinococci</taxon>
        <taxon>Deinococcales</taxon>
        <taxon>Deinococcaceae</taxon>
        <taxon>Deinococcus</taxon>
    </lineage>
</organism>
<evidence type="ECO:0000313" key="1">
    <source>
        <dbReference type="EMBL" id="WYF46808.1"/>
    </source>
</evidence>
<proteinExistence type="predicted"/>
<name>A0AAU6Q9G7_9DEIO</name>
<gene>
    <name evidence="1" type="ORF">WDJ50_18370</name>
</gene>